<keyword evidence="9" id="KW-1185">Reference proteome</keyword>
<dbReference type="Pfam" id="PF00001">
    <property type="entry name" value="7tm_1"/>
    <property type="match status" value="1"/>
</dbReference>
<dbReference type="InterPro" id="IPR017452">
    <property type="entry name" value="GPCR_Rhodpsn_7TM"/>
</dbReference>
<evidence type="ECO:0000313" key="9">
    <source>
        <dbReference type="Proteomes" id="UP000663828"/>
    </source>
</evidence>
<comment type="subcellular location">
    <subcellularLocation>
        <location evidence="1">Membrane</location>
    </subcellularLocation>
</comment>
<keyword evidence="2 5" id="KW-0812">Transmembrane</keyword>
<evidence type="ECO:0000259" key="6">
    <source>
        <dbReference type="PROSITE" id="PS50262"/>
    </source>
</evidence>
<dbReference type="PANTHER" id="PTHR46641">
    <property type="entry name" value="FMRFAMIDE RECEPTOR-RELATED"/>
    <property type="match status" value="1"/>
</dbReference>
<dbReference type="InterPro" id="IPR052954">
    <property type="entry name" value="GPCR-Ligand_Int"/>
</dbReference>
<dbReference type="GO" id="GO:0004930">
    <property type="term" value="F:G protein-coupled receptor activity"/>
    <property type="evidence" value="ECO:0007669"/>
    <property type="project" value="InterPro"/>
</dbReference>
<dbReference type="PANTHER" id="PTHR46641:SF2">
    <property type="entry name" value="FMRFAMIDE RECEPTOR"/>
    <property type="match status" value="1"/>
</dbReference>
<dbReference type="GO" id="GO:0016020">
    <property type="term" value="C:membrane"/>
    <property type="evidence" value="ECO:0007669"/>
    <property type="project" value="UniProtKB-SubCell"/>
</dbReference>
<dbReference type="AlphaFoldDB" id="A0A814C089"/>
<dbReference type="InterPro" id="IPR000276">
    <property type="entry name" value="GPCR_Rhodpsn"/>
</dbReference>
<evidence type="ECO:0000256" key="2">
    <source>
        <dbReference type="ARBA" id="ARBA00022692"/>
    </source>
</evidence>
<dbReference type="EMBL" id="CAJNOJ010000036">
    <property type="protein sequence ID" value="CAF0913829.1"/>
    <property type="molecule type" value="Genomic_DNA"/>
</dbReference>
<gene>
    <name evidence="7" type="ORF">EDS130_LOCUS10413</name>
    <name evidence="8" type="ORF">XAT740_LOCUS9701</name>
</gene>
<dbReference type="Proteomes" id="UP000663852">
    <property type="component" value="Unassembled WGS sequence"/>
</dbReference>
<organism evidence="8 9">
    <name type="scientific">Adineta ricciae</name>
    <name type="common">Rotifer</name>
    <dbReference type="NCBI Taxonomy" id="249248"/>
    <lineage>
        <taxon>Eukaryota</taxon>
        <taxon>Metazoa</taxon>
        <taxon>Spiralia</taxon>
        <taxon>Gnathifera</taxon>
        <taxon>Rotifera</taxon>
        <taxon>Eurotatoria</taxon>
        <taxon>Bdelloidea</taxon>
        <taxon>Adinetida</taxon>
        <taxon>Adinetidae</taxon>
        <taxon>Adineta</taxon>
    </lineage>
</organism>
<keyword evidence="3 5" id="KW-1133">Transmembrane helix</keyword>
<feature type="transmembrane region" description="Helical" evidence="5">
    <location>
        <begin position="181"/>
        <end position="203"/>
    </location>
</feature>
<evidence type="ECO:0000256" key="1">
    <source>
        <dbReference type="ARBA" id="ARBA00004370"/>
    </source>
</evidence>
<dbReference type="SUPFAM" id="SSF81321">
    <property type="entry name" value="Family A G protein-coupled receptor-like"/>
    <property type="match status" value="1"/>
</dbReference>
<comment type="caution">
    <text evidence="8">The sequence shown here is derived from an EMBL/GenBank/DDBJ whole genome shotgun (WGS) entry which is preliminary data.</text>
</comment>
<feature type="transmembrane region" description="Helical" evidence="5">
    <location>
        <begin position="22"/>
        <end position="42"/>
    </location>
</feature>
<sequence>MIFPQNSSSNRYDDVSLSINRYIAPIVLCFGTVGNTLNIFLLSQRTLRTNSCAWLFLTSSISNLVCIMFGMITRIGDGWNFDLTRTNRLLCQLRVFLVFSSRTIGFWLIALATIDRWLLSSIDANYRKKSSLKNAQKGVIIITCISIILYAQVFYCYDANLLTAPLRCYSRTMECRLANDLIYVLMTIMIPLTATLVFGLKTISNVRQSQRRIRHLAVQNLSQTPTLSSADNPQNRLKKKTDRQMRQALFVQVIILIILAFPQAIQKIYTTATEYRYSDTYSDNRSFDTLIYNCSVTLSFLASGMPFYIYTLCGGDIFRNALYELFQTVKTKIAHVIE</sequence>
<feature type="transmembrane region" description="Helical" evidence="5">
    <location>
        <begin position="54"/>
        <end position="75"/>
    </location>
</feature>
<dbReference type="OrthoDB" id="10011262at2759"/>
<dbReference type="PROSITE" id="PS50262">
    <property type="entry name" value="G_PROTEIN_RECEP_F1_2"/>
    <property type="match status" value="1"/>
</dbReference>
<keyword evidence="4 5" id="KW-0472">Membrane</keyword>
<feature type="transmembrane region" description="Helical" evidence="5">
    <location>
        <begin position="139"/>
        <end position="161"/>
    </location>
</feature>
<feature type="transmembrane region" description="Helical" evidence="5">
    <location>
        <begin position="289"/>
        <end position="310"/>
    </location>
</feature>
<feature type="transmembrane region" description="Helical" evidence="5">
    <location>
        <begin position="95"/>
        <end position="118"/>
    </location>
</feature>
<reference evidence="8" key="1">
    <citation type="submission" date="2021-02" db="EMBL/GenBank/DDBJ databases">
        <authorList>
            <person name="Nowell W R."/>
        </authorList>
    </citation>
    <scope>NUCLEOTIDE SEQUENCE</scope>
</reference>
<evidence type="ECO:0000256" key="3">
    <source>
        <dbReference type="ARBA" id="ARBA00022989"/>
    </source>
</evidence>
<feature type="domain" description="G-protein coupled receptors family 1 profile" evidence="6">
    <location>
        <begin position="34"/>
        <end position="310"/>
    </location>
</feature>
<protein>
    <recommendedName>
        <fullName evidence="6">G-protein coupled receptors family 1 profile domain-containing protein</fullName>
    </recommendedName>
</protein>
<evidence type="ECO:0000313" key="8">
    <source>
        <dbReference type="EMBL" id="CAF0933286.1"/>
    </source>
</evidence>
<proteinExistence type="predicted"/>
<name>A0A814C089_ADIRI</name>
<evidence type="ECO:0000256" key="4">
    <source>
        <dbReference type="ARBA" id="ARBA00023136"/>
    </source>
</evidence>
<feature type="transmembrane region" description="Helical" evidence="5">
    <location>
        <begin position="248"/>
        <end position="269"/>
    </location>
</feature>
<evidence type="ECO:0000313" key="7">
    <source>
        <dbReference type="EMBL" id="CAF0913829.1"/>
    </source>
</evidence>
<dbReference type="EMBL" id="CAJNOR010000504">
    <property type="protein sequence ID" value="CAF0933286.1"/>
    <property type="molecule type" value="Genomic_DNA"/>
</dbReference>
<dbReference type="Gene3D" id="1.20.1070.10">
    <property type="entry name" value="Rhodopsin 7-helix transmembrane proteins"/>
    <property type="match status" value="1"/>
</dbReference>
<accession>A0A814C089</accession>
<dbReference type="Proteomes" id="UP000663828">
    <property type="component" value="Unassembled WGS sequence"/>
</dbReference>
<evidence type="ECO:0000256" key="5">
    <source>
        <dbReference type="SAM" id="Phobius"/>
    </source>
</evidence>